<dbReference type="GO" id="GO:0005657">
    <property type="term" value="C:replication fork"/>
    <property type="evidence" value="ECO:0007669"/>
    <property type="project" value="TreeGrafter"/>
</dbReference>
<dbReference type="KEGG" id="ccp:CHC_T00001025001"/>
<accession>R7QKT1</accession>
<sequence length="90" mass="10062">MPCGPVHDNFTIPGFTRTQFPIRTCFALTTKKAQGQSFGGRTGLDLRDHCFSHGQLYVALSRTTHLSNVTILTRESDETTGKVMYQEVLQ</sequence>
<dbReference type="AlphaFoldDB" id="R7QKT1"/>
<dbReference type="PANTHER" id="PTHR23274">
    <property type="entry name" value="DNA HELICASE-RELATED"/>
    <property type="match status" value="1"/>
</dbReference>
<dbReference type="Gramene" id="CDF38383">
    <property type="protein sequence ID" value="CDF38383"/>
    <property type="gene ID" value="CHC_T00001025001"/>
</dbReference>
<dbReference type="Proteomes" id="UP000012073">
    <property type="component" value="Unassembled WGS sequence"/>
</dbReference>
<dbReference type="PANTHER" id="PTHR23274:SF51">
    <property type="entry name" value="OS03G0423850 PROTEIN"/>
    <property type="match status" value="1"/>
</dbReference>
<dbReference type="EMBL" id="HG001928">
    <property type="protein sequence ID" value="CDF38383.1"/>
    <property type="molecule type" value="Genomic_DNA"/>
</dbReference>
<dbReference type="RefSeq" id="XP_005718276.1">
    <property type="nucleotide sequence ID" value="XM_005718219.1"/>
</dbReference>
<dbReference type="OrthoDB" id="1934841at2759"/>
<dbReference type="SUPFAM" id="SSF52540">
    <property type="entry name" value="P-loop containing nucleoside triphosphate hydrolases"/>
    <property type="match status" value="1"/>
</dbReference>
<name>R7QKT1_CHOCR</name>
<gene>
    <name evidence="1" type="ORF">CHC_T00001025001</name>
</gene>
<evidence type="ECO:0000313" key="1">
    <source>
        <dbReference type="EMBL" id="CDF38383.1"/>
    </source>
</evidence>
<dbReference type="STRING" id="2769.R7QKT1"/>
<proteinExistence type="predicted"/>
<protein>
    <submittedName>
        <fullName evidence="1">Uncharacterized protein</fullName>
    </submittedName>
</protein>
<keyword evidence="2" id="KW-1185">Reference proteome</keyword>
<dbReference type="GeneID" id="17325996"/>
<organism evidence="1 2">
    <name type="scientific">Chondrus crispus</name>
    <name type="common">Carrageen Irish moss</name>
    <name type="synonym">Polymorpha crispa</name>
    <dbReference type="NCBI Taxonomy" id="2769"/>
    <lineage>
        <taxon>Eukaryota</taxon>
        <taxon>Rhodophyta</taxon>
        <taxon>Florideophyceae</taxon>
        <taxon>Rhodymeniophycidae</taxon>
        <taxon>Gigartinales</taxon>
        <taxon>Gigartinaceae</taxon>
        <taxon>Chondrus</taxon>
    </lineage>
</organism>
<reference evidence="2" key="1">
    <citation type="journal article" date="2013" name="Proc. Natl. Acad. Sci. U.S.A.">
        <title>Genome structure and metabolic features in the red seaweed Chondrus crispus shed light on evolution of the Archaeplastida.</title>
        <authorList>
            <person name="Collen J."/>
            <person name="Porcel B."/>
            <person name="Carre W."/>
            <person name="Ball S.G."/>
            <person name="Chaparro C."/>
            <person name="Tonon T."/>
            <person name="Barbeyron T."/>
            <person name="Michel G."/>
            <person name="Noel B."/>
            <person name="Valentin K."/>
            <person name="Elias M."/>
            <person name="Artiguenave F."/>
            <person name="Arun A."/>
            <person name="Aury J.M."/>
            <person name="Barbosa-Neto J.F."/>
            <person name="Bothwell J.H."/>
            <person name="Bouget F.Y."/>
            <person name="Brillet L."/>
            <person name="Cabello-Hurtado F."/>
            <person name="Capella-Gutierrez S."/>
            <person name="Charrier B."/>
            <person name="Cladiere L."/>
            <person name="Cock J.M."/>
            <person name="Coelho S.M."/>
            <person name="Colleoni C."/>
            <person name="Czjzek M."/>
            <person name="Da Silva C."/>
            <person name="Delage L."/>
            <person name="Denoeud F."/>
            <person name="Deschamps P."/>
            <person name="Dittami S.M."/>
            <person name="Gabaldon T."/>
            <person name="Gachon C.M."/>
            <person name="Groisillier A."/>
            <person name="Herve C."/>
            <person name="Jabbari K."/>
            <person name="Katinka M."/>
            <person name="Kloareg B."/>
            <person name="Kowalczyk N."/>
            <person name="Labadie K."/>
            <person name="Leblanc C."/>
            <person name="Lopez P.J."/>
            <person name="McLachlan D.H."/>
            <person name="Meslet-Cladiere L."/>
            <person name="Moustafa A."/>
            <person name="Nehr Z."/>
            <person name="Nyvall Collen P."/>
            <person name="Panaud O."/>
            <person name="Partensky F."/>
            <person name="Poulain J."/>
            <person name="Rensing S.A."/>
            <person name="Rousvoal S."/>
            <person name="Samson G."/>
            <person name="Symeonidi A."/>
            <person name="Weissenbach J."/>
            <person name="Zambounis A."/>
            <person name="Wincker P."/>
            <person name="Boyen C."/>
        </authorList>
    </citation>
    <scope>NUCLEOTIDE SEQUENCE [LARGE SCALE GENOMIC DNA]</scope>
    <source>
        <strain evidence="2">cv. Stackhouse</strain>
    </source>
</reference>
<dbReference type="GO" id="GO:0006260">
    <property type="term" value="P:DNA replication"/>
    <property type="evidence" value="ECO:0007669"/>
    <property type="project" value="TreeGrafter"/>
</dbReference>
<dbReference type="PhylomeDB" id="R7QKT1"/>
<dbReference type="InterPro" id="IPR027417">
    <property type="entry name" value="P-loop_NTPase"/>
</dbReference>
<evidence type="ECO:0000313" key="2">
    <source>
        <dbReference type="Proteomes" id="UP000012073"/>
    </source>
</evidence>